<keyword evidence="1" id="KW-1133">Transmembrane helix</keyword>
<evidence type="ECO:0000313" key="2">
    <source>
        <dbReference type="EMBL" id="PWB07934.1"/>
    </source>
</evidence>
<evidence type="ECO:0008006" key="4">
    <source>
        <dbReference type="Google" id="ProtNLM"/>
    </source>
</evidence>
<dbReference type="EMBL" id="PUBV01000009">
    <property type="protein sequence ID" value="PWB07934.1"/>
    <property type="molecule type" value="Genomic_DNA"/>
</dbReference>
<keyword evidence="1" id="KW-0812">Transmembrane</keyword>
<organism evidence="2 3">
    <name type="scientific">Paramuribaculum intestinale</name>
    <dbReference type="NCBI Taxonomy" id="2094151"/>
    <lineage>
        <taxon>Bacteria</taxon>
        <taxon>Pseudomonadati</taxon>
        <taxon>Bacteroidota</taxon>
        <taxon>Bacteroidia</taxon>
        <taxon>Bacteroidales</taxon>
        <taxon>Muribaculaceae</taxon>
        <taxon>Paramuribaculum</taxon>
    </lineage>
</organism>
<feature type="transmembrane region" description="Helical" evidence="1">
    <location>
        <begin position="158"/>
        <end position="178"/>
    </location>
</feature>
<evidence type="ECO:0000313" key="3">
    <source>
        <dbReference type="Proteomes" id="UP000244925"/>
    </source>
</evidence>
<dbReference type="PROSITE" id="PS51257">
    <property type="entry name" value="PROKAR_LIPOPROTEIN"/>
    <property type="match status" value="1"/>
</dbReference>
<keyword evidence="1" id="KW-0472">Membrane</keyword>
<dbReference type="RefSeq" id="WP_107035851.1">
    <property type="nucleotide sequence ID" value="NZ_CARFQN010000034.1"/>
</dbReference>
<dbReference type="Proteomes" id="UP000244925">
    <property type="component" value="Unassembled WGS sequence"/>
</dbReference>
<sequence length="183" mass="20803">MTPRDTKYQPGVCTALLVAILMLLAVAVMLSGCSPTKYVPVETVRTEYVNADTTGLYERMRSFFESQRLKETSSDSLIDRTKETVVLKENGDTARHDKERIVYVASYREKELEHKVQQQDSIIKALRLQLESVKSDTIPVPYPVEKQLTKWQQTKMDFGGFALGGVAIVICAVVVWLVRKFRK</sequence>
<accession>A0A2V1IWZ9</accession>
<protein>
    <recommendedName>
        <fullName evidence="4">Lipoprotein</fullName>
    </recommendedName>
</protein>
<dbReference type="GeneID" id="93424128"/>
<reference evidence="3" key="1">
    <citation type="submission" date="2018-02" db="EMBL/GenBank/DDBJ databases">
        <authorList>
            <person name="Clavel T."/>
            <person name="Strowig T."/>
        </authorList>
    </citation>
    <scope>NUCLEOTIDE SEQUENCE [LARGE SCALE GENOMIC DNA]</scope>
    <source>
        <strain evidence="3">DSM 100764</strain>
    </source>
</reference>
<proteinExistence type="predicted"/>
<name>A0A2V1IWZ9_9BACT</name>
<gene>
    <name evidence="2" type="ORF">C5O25_06130</name>
</gene>
<keyword evidence="3" id="KW-1185">Reference proteome</keyword>
<feature type="transmembrane region" description="Helical" evidence="1">
    <location>
        <begin position="12"/>
        <end position="30"/>
    </location>
</feature>
<evidence type="ECO:0000256" key="1">
    <source>
        <dbReference type="SAM" id="Phobius"/>
    </source>
</evidence>
<dbReference type="AlphaFoldDB" id="A0A2V1IWZ9"/>
<comment type="caution">
    <text evidence="2">The sequence shown here is derived from an EMBL/GenBank/DDBJ whole genome shotgun (WGS) entry which is preliminary data.</text>
</comment>